<dbReference type="InParanoid" id="H2Z2Y5"/>
<reference evidence="2" key="2">
    <citation type="submission" date="2025-08" db="UniProtKB">
        <authorList>
            <consortium name="Ensembl"/>
        </authorList>
    </citation>
    <scope>IDENTIFICATION</scope>
</reference>
<sequence length="138" mass="15417">MSDSESTVVEPEFYTLERKVGFTDLRFLLSGDTSKNTEFTSANQNARSCASSNTQPVVMTTFTTYKNRYHVRTPVSRTEVQPVAKRTRKRKQNAQNPPPLPKGSGETVQHLEASPEMLCSKIGDQAGDQADHCRKPCH</sequence>
<accession>H2Z2Y5</accession>
<feature type="region of interest" description="Disordered" evidence="1">
    <location>
        <begin position="75"/>
        <end position="138"/>
    </location>
</feature>
<protein>
    <submittedName>
        <fullName evidence="2">Uncharacterized protein</fullName>
    </submittedName>
</protein>
<evidence type="ECO:0000313" key="2">
    <source>
        <dbReference type="Ensembl" id="ENSCSAVP00000011947.1"/>
    </source>
</evidence>
<organism evidence="2 3">
    <name type="scientific">Ciona savignyi</name>
    <name type="common">Pacific transparent sea squirt</name>
    <dbReference type="NCBI Taxonomy" id="51511"/>
    <lineage>
        <taxon>Eukaryota</taxon>
        <taxon>Metazoa</taxon>
        <taxon>Chordata</taxon>
        <taxon>Tunicata</taxon>
        <taxon>Ascidiacea</taxon>
        <taxon>Phlebobranchia</taxon>
        <taxon>Cionidae</taxon>
        <taxon>Ciona</taxon>
    </lineage>
</organism>
<reference evidence="2" key="3">
    <citation type="submission" date="2025-09" db="UniProtKB">
        <authorList>
            <consortium name="Ensembl"/>
        </authorList>
    </citation>
    <scope>IDENTIFICATION</scope>
</reference>
<feature type="compositionally biased region" description="Basic and acidic residues" evidence="1">
    <location>
        <begin position="129"/>
        <end position="138"/>
    </location>
</feature>
<reference evidence="3" key="1">
    <citation type="submission" date="2003-08" db="EMBL/GenBank/DDBJ databases">
        <authorList>
            <person name="Birren B."/>
            <person name="Nusbaum C."/>
            <person name="Abebe A."/>
            <person name="Abouelleil A."/>
            <person name="Adekoya E."/>
            <person name="Ait-zahra M."/>
            <person name="Allen N."/>
            <person name="Allen T."/>
            <person name="An P."/>
            <person name="Anderson M."/>
            <person name="Anderson S."/>
            <person name="Arachchi H."/>
            <person name="Armbruster J."/>
            <person name="Bachantsang P."/>
            <person name="Baldwin J."/>
            <person name="Barry A."/>
            <person name="Bayul T."/>
            <person name="Blitshsteyn B."/>
            <person name="Bloom T."/>
            <person name="Blye J."/>
            <person name="Boguslavskiy L."/>
            <person name="Borowsky M."/>
            <person name="Boukhgalter B."/>
            <person name="Brunache A."/>
            <person name="Butler J."/>
            <person name="Calixte N."/>
            <person name="Calvo S."/>
            <person name="Camarata J."/>
            <person name="Campo K."/>
            <person name="Chang J."/>
            <person name="Cheshatsang Y."/>
            <person name="Citroen M."/>
            <person name="Collymore A."/>
            <person name="Considine T."/>
            <person name="Cook A."/>
            <person name="Cooke P."/>
            <person name="Corum B."/>
            <person name="Cuomo C."/>
            <person name="David R."/>
            <person name="Dawoe T."/>
            <person name="Degray S."/>
            <person name="Dodge S."/>
            <person name="Dooley K."/>
            <person name="Dorje P."/>
            <person name="Dorjee K."/>
            <person name="Dorris L."/>
            <person name="Duffey N."/>
            <person name="Dupes A."/>
            <person name="Elkins T."/>
            <person name="Engels R."/>
            <person name="Erickson J."/>
            <person name="Farina A."/>
            <person name="Faro S."/>
            <person name="Ferreira P."/>
            <person name="Fischer H."/>
            <person name="Fitzgerald M."/>
            <person name="Foley K."/>
            <person name="Gage D."/>
            <person name="Galagan J."/>
            <person name="Gearin G."/>
            <person name="Gnerre S."/>
            <person name="Gnirke A."/>
            <person name="Goyette A."/>
            <person name="Graham J."/>
            <person name="Grandbois E."/>
            <person name="Gyaltsen K."/>
            <person name="Hafez N."/>
            <person name="Hagopian D."/>
            <person name="Hagos B."/>
            <person name="Hall J."/>
            <person name="Hatcher B."/>
            <person name="Heller A."/>
            <person name="Higgins H."/>
            <person name="Honan T."/>
            <person name="Horn A."/>
            <person name="Houde N."/>
            <person name="Hughes L."/>
            <person name="Hulme W."/>
            <person name="Husby E."/>
            <person name="Iliev I."/>
            <person name="Jaffe D."/>
            <person name="Jones C."/>
            <person name="Kamal M."/>
            <person name="Kamat A."/>
            <person name="Kamvysselis M."/>
            <person name="Karlsson E."/>
            <person name="Kells C."/>
            <person name="Kieu A."/>
            <person name="Kisner P."/>
            <person name="Kodira C."/>
            <person name="Kulbokas E."/>
            <person name="Labutti K."/>
            <person name="Lama D."/>
            <person name="Landers T."/>
            <person name="Leger J."/>
            <person name="Levine S."/>
            <person name="Lewis D."/>
            <person name="Lewis T."/>
            <person name="Lindblad-toh K."/>
            <person name="Liu X."/>
            <person name="Lokyitsang T."/>
            <person name="Lokyitsang Y."/>
            <person name="Lucien O."/>
            <person name="Lui A."/>
            <person name="Ma L.J."/>
            <person name="Mabbitt R."/>
            <person name="Macdonald J."/>
            <person name="Maclean C."/>
            <person name="Major J."/>
            <person name="Manning J."/>
            <person name="Marabella R."/>
            <person name="Maru K."/>
            <person name="Matthews C."/>
            <person name="Mauceli E."/>
            <person name="Mccarthy M."/>
            <person name="Mcdonough S."/>
            <person name="Mcghee T."/>
            <person name="Meldrim J."/>
            <person name="Meneus L."/>
            <person name="Mesirov J."/>
            <person name="Mihalev A."/>
            <person name="Mihova T."/>
            <person name="Mikkelsen T."/>
            <person name="Mlenga V."/>
            <person name="Moru K."/>
            <person name="Mozes J."/>
            <person name="Mulrain L."/>
            <person name="Munson G."/>
            <person name="Naylor J."/>
            <person name="Newes C."/>
            <person name="Nguyen C."/>
            <person name="Nguyen N."/>
            <person name="Nguyen T."/>
            <person name="Nicol R."/>
            <person name="Nielsen C."/>
            <person name="Nizzari M."/>
            <person name="Norbu C."/>
            <person name="Norbu N."/>
            <person name="O'donnell P."/>
            <person name="Okoawo O."/>
            <person name="O'leary S."/>
            <person name="Omotosho B."/>
            <person name="O'neill K."/>
            <person name="Osman S."/>
            <person name="Parker S."/>
            <person name="Perrin D."/>
            <person name="Phunkhang P."/>
            <person name="Piqani B."/>
            <person name="Purcell S."/>
            <person name="Rachupka T."/>
            <person name="Ramasamy U."/>
            <person name="Rameau R."/>
            <person name="Ray V."/>
            <person name="Raymond C."/>
            <person name="Retta R."/>
            <person name="Richardson S."/>
            <person name="Rise C."/>
            <person name="Rodriguez J."/>
            <person name="Rogers J."/>
            <person name="Rogov P."/>
            <person name="Rutman M."/>
            <person name="Schupbach R."/>
            <person name="Seaman C."/>
            <person name="Settipalli S."/>
            <person name="Sharpe T."/>
            <person name="Sheridan J."/>
            <person name="Sherpa N."/>
            <person name="Shi J."/>
            <person name="Smirnov S."/>
            <person name="Smith C."/>
            <person name="Sougnez C."/>
            <person name="Spencer B."/>
            <person name="Stalker J."/>
            <person name="Stange-thomann N."/>
            <person name="Stavropoulos S."/>
            <person name="Stetson K."/>
            <person name="Stone C."/>
            <person name="Stone S."/>
            <person name="Stubbs M."/>
            <person name="Talamas J."/>
            <person name="Tchuinga P."/>
            <person name="Tenzing P."/>
            <person name="Tesfaye S."/>
            <person name="Theodore J."/>
            <person name="Thoulutsang Y."/>
            <person name="Topham K."/>
            <person name="Towey S."/>
            <person name="Tsamla T."/>
            <person name="Tsomo N."/>
            <person name="Vallee D."/>
            <person name="Vassiliev H."/>
            <person name="Venkataraman V."/>
            <person name="Vinson J."/>
            <person name="Vo A."/>
            <person name="Wade C."/>
            <person name="Wang S."/>
            <person name="Wangchuk T."/>
            <person name="Wangdi T."/>
            <person name="Whittaker C."/>
            <person name="Wilkinson J."/>
            <person name="Wu Y."/>
            <person name="Wyman D."/>
            <person name="Yadav S."/>
            <person name="Yang S."/>
            <person name="Yang X."/>
            <person name="Yeager S."/>
            <person name="Yee E."/>
            <person name="Young G."/>
            <person name="Zainoun J."/>
            <person name="Zembeck L."/>
            <person name="Zimmer A."/>
            <person name="Zody M."/>
            <person name="Lander E."/>
        </authorList>
    </citation>
    <scope>NUCLEOTIDE SEQUENCE [LARGE SCALE GENOMIC DNA]</scope>
</reference>
<dbReference type="HOGENOM" id="CLU_1854513_0_0_1"/>
<evidence type="ECO:0000313" key="3">
    <source>
        <dbReference type="Proteomes" id="UP000007875"/>
    </source>
</evidence>
<proteinExistence type="predicted"/>
<dbReference type="AlphaFoldDB" id="H2Z2Y5"/>
<keyword evidence="3" id="KW-1185">Reference proteome</keyword>
<dbReference type="Ensembl" id="ENSCSAVT00000012085.1">
    <property type="protein sequence ID" value="ENSCSAVP00000011947.1"/>
    <property type="gene ID" value="ENSCSAVG00000007015.1"/>
</dbReference>
<name>H2Z2Y5_CIOSA</name>
<dbReference type="Proteomes" id="UP000007875">
    <property type="component" value="Unassembled WGS sequence"/>
</dbReference>
<evidence type="ECO:0000256" key="1">
    <source>
        <dbReference type="SAM" id="MobiDB-lite"/>
    </source>
</evidence>